<dbReference type="Pfam" id="PF24793">
    <property type="entry name" value="GINT1_N"/>
    <property type="match status" value="1"/>
</dbReference>
<dbReference type="RefSeq" id="WP_386752670.1">
    <property type="nucleotide sequence ID" value="NZ_JBHSNM010000001.1"/>
</dbReference>
<evidence type="ECO:0000313" key="3">
    <source>
        <dbReference type="Proteomes" id="UP001596036"/>
    </source>
</evidence>
<protein>
    <recommendedName>
        <fullName evidence="1">Glucosamine inositolphosphorylceramide transferase 1 N-terminal domain-containing protein</fullName>
    </recommendedName>
</protein>
<comment type="caution">
    <text evidence="2">The sequence shown here is derived from an EMBL/GenBank/DDBJ whole genome shotgun (WGS) entry which is preliminary data.</text>
</comment>
<name>A0ABW0SJ03_9GAMM</name>
<evidence type="ECO:0000259" key="1">
    <source>
        <dbReference type="Pfam" id="PF24793"/>
    </source>
</evidence>
<feature type="domain" description="Glucosamine inositolphosphorylceramide transferase 1 N-terminal" evidence="1">
    <location>
        <begin position="296"/>
        <end position="500"/>
    </location>
</feature>
<accession>A0ABW0SJ03</accession>
<dbReference type="Gene3D" id="2.115.10.20">
    <property type="entry name" value="Glycosyl hydrolase domain, family 43"/>
    <property type="match status" value="1"/>
</dbReference>
<reference evidence="3" key="1">
    <citation type="journal article" date="2019" name="Int. J. Syst. Evol. Microbiol.">
        <title>The Global Catalogue of Microorganisms (GCM) 10K type strain sequencing project: providing services to taxonomists for standard genome sequencing and annotation.</title>
        <authorList>
            <consortium name="The Broad Institute Genomics Platform"/>
            <consortium name="The Broad Institute Genome Sequencing Center for Infectious Disease"/>
            <person name="Wu L."/>
            <person name="Ma J."/>
        </authorList>
    </citation>
    <scope>NUCLEOTIDE SEQUENCE [LARGE SCALE GENOMIC DNA]</scope>
    <source>
        <strain evidence="3">KACC 11407</strain>
    </source>
</reference>
<sequence>MTVVPSATSLYATPDGLQRPLRVVLVTPPQVPGWVHAFHALASGCDWLEPVVVTTDDAVLPQVVKVPLGLRAFIAFEHAVLGVNRSLARVPMLQAAATPADAVLPLHERVAAAHPDLVILFGPEAWAESLARLAPLGCWHASGSLLDRRHAGLSLVDPMVRGETATQIALMLQAGEGAPLDLAASWGRTRATSFLKQREDAFRKLPGLLVRGLHRLAGGYLRPSSHAVATLQLPPMSSTGAIALRTLWSTVRSSPRWLTGWFRNVRVGWTLVLRLGGLPLDPESPAIGSHALLKAPKGWWGDPFVVAANGRKFVFVEEMADPRSRKANIACVELVAGGAQRLGVAIDEPGHLSFPQVFEWQGTWYMTLESGYDRRVSLYQATDFPMGWSRIADLVTGRVAVDPVLHHHEGRWYLFANVAENHNNTCDELFLFVADRLEGPYLPHPASPIVCDVRRARMAGRLFRRGGRLVRPGQDCAPGYGNAVVFNEVMELSPTAYRERALSRLAPRLARMVDGCHTYNADGGIEVLDILGRPPNGTAFLQVFDAPALPPPSNVTFSDRFGMARNAPGVTSHGAAHTGPRR</sequence>
<dbReference type="InterPro" id="IPR056442">
    <property type="entry name" value="GINT1_N"/>
</dbReference>
<dbReference type="SUPFAM" id="SSF75005">
    <property type="entry name" value="Arabinanase/levansucrase/invertase"/>
    <property type="match status" value="1"/>
</dbReference>
<dbReference type="InterPro" id="IPR023296">
    <property type="entry name" value="Glyco_hydro_beta-prop_sf"/>
</dbReference>
<keyword evidence="3" id="KW-1185">Reference proteome</keyword>
<dbReference type="EMBL" id="JBHSNM010000001">
    <property type="protein sequence ID" value="MFC5568919.1"/>
    <property type="molecule type" value="Genomic_DNA"/>
</dbReference>
<dbReference type="Proteomes" id="UP001596036">
    <property type="component" value="Unassembled WGS sequence"/>
</dbReference>
<organism evidence="2 3">
    <name type="scientific">Lysobacter yangpyeongensis</name>
    <dbReference type="NCBI Taxonomy" id="346182"/>
    <lineage>
        <taxon>Bacteria</taxon>
        <taxon>Pseudomonadati</taxon>
        <taxon>Pseudomonadota</taxon>
        <taxon>Gammaproteobacteria</taxon>
        <taxon>Lysobacterales</taxon>
        <taxon>Lysobacteraceae</taxon>
        <taxon>Lysobacter</taxon>
    </lineage>
</organism>
<gene>
    <name evidence="2" type="ORF">ACFPN1_02430</name>
</gene>
<proteinExistence type="predicted"/>
<evidence type="ECO:0000313" key="2">
    <source>
        <dbReference type="EMBL" id="MFC5568919.1"/>
    </source>
</evidence>